<keyword evidence="1" id="KW-0472">Membrane</keyword>
<dbReference type="OrthoDB" id="3183957at2"/>
<dbReference type="RefSeq" id="WP_130844355.1">
    <property type="nucleotide sequence ID" value="NZ_BJDY01000003.1"/>
</dbReference>
<evidence type="ECO:0008006" key="4">
    <source>
        <dbReference type="Google" id="ProtNLM"/>
    </source>
</evidence>
<reference evidence="2 3" key="1">
    <citation type="submission" date="2018-11" db="EMBL/GenBank/DDBJ databases">
        <authorList>
            <person name="Wuyts S."/>
        </authorList>
    </citation>
    <scope>NUCLEOTIDE SEQUENCE [LARGE SCALE GENOMIC DNA]</scope>
    <source>
        <strain evidence="2">Lactobacillus mudanjiangensis AMBF249</strain>
    </source>
</reference>
<sequence length="157" mass="18136">MTSTSSKEKLSLTSMNFNRFLIFRYVTAIFFFTNLYWLVMAATTSTVGWIVPLVLMVGASIVMVEQVSKYWRPSHRLAWTKRYYWAQLGLNVGLISTILLGHRQFAYAFMTAQSEPWLMGCLGLGMIVSGLMLRRVYVIEHDQDRYLQQIKKFAASL</sequence>
<accession>A0A660E198</accession>
<keyword evidence="1" id="KW-1133">Transmembrane helix</keyword>
<dbReference type="EMBL" id="UYIG01000001">
    <property type="protein sequence ID" value="VDG26562.1"/>
    <property type="molecule type" value="Genomic_DNA"/>
</dbReference>
<feature type="transmembrane region" description="Helical" evidence="1">
    <location>
        <begin position="117"/>
        <end position="137"/>
    </location>
</feature>
<protein>
    <recommendedName>
        <fullName evidence="4">PTS cellobiose transporter subunit IIA</fullName>
    </recommendedName>
</protein>
<keyword evidence="1" id="KW-0812">Transmembrane</keyword>
<gene>
    <name evidence="2" type="ORF">MUDAN_MDHGFNIF_00007</name>
</gene>
<proteinExistence type="predicted"/>
<evidence type="ECO:0000313" key="2">
    <source>
        <dbReference type="EMBL" id="VDG26562.1"/>
    </source>
</evidence>
<feature type="transmembrane region" description="Helical" evidence="1">
    <location>
        <begin position="84"/>
        <end position="105"/>
    </location>
</feature>
<evidence type="ECO:0000313" key="3">
    <source>
        <dbReference type="Proteomes" id="UP000289996"/>
    </source>
</evidence>
<keyword evidence="3" id="KW-1185">Reference proteome</keyword>
<dbReference type="Proteomes" id="UP000289996">
    <property type="component" value="Unassembled WGS sequence"/>
</dbReference>
<dbReference type="AlphaFoldDB" id="A0A660E198"/>
<feature type="transmembrane region" description="Helical" evidence="1">
    <location>
        <begin position="21"/>
        <end position="40"/>
    </location>
</feature>
<organism evidence="2 3">
    <name type="scientific">Lactiplantibacillus mudanjiangensis</name>
    <dbReference type="NCBI Taxonomy" id="1296538"/>
    <lineage>
        <taxon>Bacteria</taxon>
        <taxon>Bacillati</taxon>
        <taxon>Bacillota</taxon>
        <taxon>Bacilli</taxon>
        <taxon>Lactobacillales</taxon>
        <taxon>Lactobacillaceae</taxon>
        <taxon>Lactiplantibacillus</taxon>
    </lineage>
</organism>
<feature type="transmembrane region" description="Helical" evidence="1">
    <location>
        <begin position="46"/>
        <end position="64"/>
    </location>
</feature>
<name>A0A660E198_9LACO</name>
<evidence type="ECO:0000256" key="1">
    <source>
        <dbReference type="SAM" id="Phobius"/>
    </source>
</evidence>